<keyword evidence="1" id="KW-0732">Signal</keyword>
<organism evidence="3 4">
    <name type="scientific">Peptostreptococcus russellii</name>
    <dbReference type="NCBI Taxonomy" id="215200"/>
    <lineage>
        <taxon>Bacteria</taxon>
        <taxon>Bacillati</taxon>
        <taxon>Bacillota</taxon>
        <taxon>Clostridia</taxon>
        <taxon>Peptostreptococcales</taxon>
        <taxon>Peptostreptococcaceae</taxon>
        <taxon>Peptostreptococcus</taxon>
    </lineage>
</organism>
<dbReference type="AlphaFoldDB" id="A0A1H8GRZ3"/>
<dbReference type="Gene3D" id="1.10.3910.10">
    <property type="entry name" value="SP0561-like"/>
    <property type="match status" value="1"/>
</dbReference>
<evidence type="ECO:0000256" key="1">
    <source>
        <dbReference type="ARBA" id="ARBA00022729"/>
    </source>
</evidence>
<dbReference type="Gene3D" id="3.40.190.10">
    <property type="entry name" value="Periplasmic binding protein-like II"/>
    <property type="match status" value="2"/>
</dbReference>
<reference evidence="3 4" key="1">
    <citation type="submission" date="2016-10" db="EMBL/GenBank/DDBJ databases">
        <authorList>
            <person name="de Groot N.N."/>
        </authorList>
    </citation>
    <scope>NUCLEOTIDE SEQUENCE [LARGE SCALE GENOMIC DNA]</scope>
    <source>
        <strain evidence="3 4">Calf135</strain>
    </source>
</reference>
<dbReference type="PANTHER" id="PTHR30006:SF2">
    <property type="entry name" value="ABC TRANSPORTER SUBSTRATE-BINDING PROTEIN"/>
    <property type="match status" value="1"/>
</dbReference>
<protein>
    <submittedName>
        <fullName evidence="3">ABC-type Fe3+ transport system, substrate-binding protein</fullName>
    </submittedName>
</protein>
<feature type="domain" description="DUF1858" evidence="2">
    <location>
        <begin position="8"/>
        <end position="60"/>
    </location>
</feature>
<dbReference type="GO" id="GO:0015888">
    <property type="term" value="P:thiamine transport"/>
    <property type="evidence" value="ECO:0007669"/>
    <property type="project" value="TreeGrafter"/>
</dbReference>
<dbReference type="RefSeq" id="WP_091974825.1">
    <property type="nucleotide sequence ID" value="NZ_FODF01000004.1"/>
</dbReference>
<dbReference type="InterPro" id="IPR015077">
    <property type="entry name" value="DUF1858"/>
</dbReference>
<keyword evidence="4" id="KW-1185">Reference proteome</keyword>
<sequence length="410" mass="47508">MNNYFSVNDKIYDIVKKNPKALDFLIANGFEQFKDSNIFNSMSKNISLSMALKLKKINVEIYEERLLSFLKSERESVDRDLLGTLNSKKKKADINVEGVLPCPIRIPLVESFNEWLEKNRSSFDYSIEYDLKSANMGLDWIKEQVKTGKIDEIPDILMSAGFDLFFDKELMGQFMERDVFEASTDEINKDFCNDYIDLRDPKKRYLITGVVPAVFLVNKNELNGRKIPQTWEDLLSEEFEDSVAIPVGDLDLFNALILTIYREYGEDGISKLARSYMKNLHPAEMVKSRRKNNSNTPTVSIIPYFFTKMIDENSQVAVWPKDGAIISPIFMIAKKEKKKSLQAIVDFFMSPQIGNIFSANGKFPSTNKEVDNHLEENQKFKWIGWEFIEKHDMGSLLKELEYKFNKEIIK</sequence>
<dbReference type="InterPro" id="IPR038062">
    <property type="entry name" value="ScdA-like_N_sf"/>
</dbReference>
<dbReference type="Pfam" id="PF13343">
    <property type="entry name" value="SBP_bac_6"/>
    <property type="match status" value="1"/>
</dbReference>
<evidence type="ECO:0000313" key="4">
    <source>
        <dbReference type="Proteomes" id="UP000199512"/>
    </source>
</evidence>
<dbReference type="STRING" id="215200.SAMN05216454_10488"/>
<dbReference type="EMBL" id="FODF01000004">
    <property type="protein sequence ID" value="SEN46812.1"/>
    <property type="molecule type" value="Genomic_DNA"/>
</dbReference>
<dbReference type="SUPFAM" id="SSF53850">
    <property type="entry name" value="Periplasmic binding protein-like II"/>
    <property type="match status" value="1"/>
</dbReference>
<dbReference type="OrthoDB" id="9766989at2"/>
<dbReference type="Pfam" id="PF08984">
    <property type="entry name" value="DUF1858"/>
    <property type="match status" value="1"/>
</dbReference>
<dbReference type="GO" id="GO:0030976">
    <property type="term" value="F:thiamine pyrophosphate binding"/>
    <property type="evidence" value="ECO:0007669"/>
    <property type="project" value="TreeGrafter"/>
</dbReference>
<dbReference type="SUPFAM" id="SSF140683">
    <property type="entry name" value="SP0561-like"/>
    <property type="match status" value="1"/>
</dbReference>
<proteinExistence type="predicted"/>
<dbReference type="Proteomes" id="UP000199512">
    <property type="component" value="Unassembled WGS sequence"/>
</dbReference>
<evidence type="ECO:0000313" key="3">
    <source>
        <dbReference type="EMBL" id="SEN46812.1"/>
    </source>
</evidence>
<gene>
    <name evidence="3" type="ORF">SAMN05216454_10488</name>
</gene>
<name>A0A1H8GRZ3_9FIRM</name>
<dbReference type="PANTHER" id="PTHR30006">
    <property type="entry name" value="THIAMINE-BINDING PERIPLASMIC PROTEIN-RELATED"/>
    <property type="match status" value="1"/>
</dbReference>
<dbReference type="GO" id="GO:0030288">
    <property type="term" value="C:outer membrane-bounded periplasmic space"/>
    <property type="evidence" value="ECO:0007669"/>
    <property type="project" value="TreeGrafter"/>
</dbReference>
<dbReference type="GO" id="GO:0030975">
    <property type="term" value="F:thiamine binding"/>
    <property type="evidence" value="ECO:0007669"/>
    <property type="project" value="TreeGrafter"/>
</dbReference>
<evidence type="ECO:0000259" key="2">
    <source>
        <dbReference type="Pfam" id="PF08984"/>
    </source>
</evidence>
<accession>A0A1H8GRZ3</accession>